<feature type="coiled-coil region" evidence="2">
    <location>
        <begin position="73"/>
        <end position="100"/>
    </location>
</feature>
<name>A0A6J4NTB4_9ACTN</name>
<accession>A0A6J4NTB4</accession>
<dbReference type="Gene3D" id="1.10.268.10">
    <property type="entry name" value="Topoisomerase, domain 3"/>
    <property type="match status" value="1"/>
</dbReference>
<dbReference type="InterPro" id="IPR013757">
    <property type="entry name" value="Topo_IIA_A_a_sf"/>
</dbReference>
<sequence>MVESSGHGAQARLETLRERLRRCVAMLSASRRRHEVVDVVGDAVSDEEAAEAVRELLDVDHESANEIIEMPVKAFSKERATHLEDEAGRLQEKVATLEESSADAQS</sequence>
<gene>
    <name evidence="3" type="ORF">AVDCRST_MAG47-2940</name>
</gene>
<dbReference type="GO" id="GO:0003677">
    <property type="term" value="F:DNA binding"/>
    <property type="evidence" value="ECO:0007669"/>
    <property type="project" value="InterPro"/>
</dbReference>
<evidence type="ECO:0000313" key="3">
    <source>
        <dbReference type="EMBL" id="CAA9393066.1"/>
    </source>
</evidence>
<dbReference type="GO" id="GO:0005524">
    <property type="term" value="F:ATP binding"/>
    <property type="evidence" value="ECO:0007669"/>
    <property type="project" value="InterPro"/>
</dbReference>
<dbReference type="InterPro" id="IPR013760">
    <property type="entry name" value="Topo_IIA-like_dom_sf"/>
</dbReference>
<reference evidence="3" key="1">
    <citation type="submission" date="2020-02" db="EMBL/GenBank/DDBJ databases">
        <authorList>
            <person name="Meier V. D."/>
        </authorList>
    </citation>
    <scope>NUCLEOTIDE SEQUENCE</scope>
    <source>
        <strain evidence="3">AVDCRST_MAG47</strain>
    </source>
</reference>
<comment type="catalytic activity">
    <reaction evidence="1">
        <text>ATP-dependent breakage, passage and rejoining of double-stranded DNA.</text>
        <dbReference type="EC" id="5.6.2.2"/>
    </reaction>
</comment>
<dbReference type="SUPFAM" id="SSF56719">
    <property type="entry name" value="Type II DNA topoisomerase"/>
    <property type="match status" value="1"/>
</dbReference>
<organism evidence="3">
    <name type="scientific">uncultured Nocardioidaceae bacterium</name>
    <dbReference type="NCBI Taxonomy" id="253824"/>
    <lineage>
        <taxon>Bacteria</taxon>
        <taxon>Bacillati</taxon>
        <taxon>Actinomycetota</taxon>
        <taxon>Actinomycetes</taxon>
        <taxon>Propionibacteriales</taxon>
        <taxon>Nocardioidaceae</taxon>
        <taxon>environmental samples</taxon>
    </lineage>
</organism>
<dbReference type="GO" id="GO:0034335">
    <property type="term" value="F:DNA negative supercoiling activity"/>
    <property type="evidence" value="ECO:0007669"/>
    <property type="project" value="UniProtKB-ARBA"/>
</dbReference>
<keyword evidence="2" id="KW-0175">Coiled coil</keyword>
<evidence type="ECO:0000256" key="1">
    <source>
        <dbReference type="ARBA" id="ARBA00000185"/>
    </source>
</evidence>
<dbReference type="AlphaFoldDB" id="A0A6J4NTB4"/>
<proteinExistence type="predicted"/>
<evidence type="ECO:0000256" key="2">
    <source>
        <dbReference type="SAM" id="Coils"/>
    </source>
</evidence>
<protein>
    <submittedName>
        <fullName evidence="3">Uncharacterized protein</fullName>
    </submittedName>
</protein>
<dbReference type="EMBL" id="CADCUK010000193">
    <property type="protein sequence ID" value="CAA9393066.1"/>
    <property type="molecule type" value="Genomic_DNA"/>
</dbReference>